<dbReference type="InterPro" id="IPR017853">
    <property type="entry name" value="GH"/>
</dbReference>
<dbReference type="GO" id="GO:0006066">
    <property type="term" value="P:alcohol metabolic process"/>
    <property type="evidence" value="ECO:0007669"/>
    <property type="project" value="UniProtKB-ARBA"/>
</dbReference>
<dbReference type="SUPFAM" id="SSF51011">
    <property type="entry name" value="Glycosyl hydrolase domain"/>
    <property type="match status" value="1"/>
</dbReference>
<keyword evidence="12" id="KW-0326">Glycosidase</keyword>
<evidence type="ECO:0000259" key="13">
    <source>
        <dbReference type="Pfam" id="PF02055"/>
    </source>
</evidence>
<dbReference type="RefSeq" id="XP_028042899.1">
    <property type="nucleotide sequence ID" value="XM_028187098.1"/>
</dbReference>
<evidence type="ECO:0000256" key="6">
    <source>
        <dbReference type="ARBA" id="ARBA00022729"/>
    </source>
</evidence>
<dbReference type="GO" id="GO:0005102">
    <property type="term" value="F:signaling receptor binding"/>
    <property type="evidence" value="ECO:0007669"/>
    <property type="project" value="UniProtKB-ARBA"/>
</dbReference>
<comment type="catalytic activity">
    <reaction evidence="10">
        <text>a beta-D-glucosylceramide + H2O = an N-acyl-sphingoid base + D-glucose</text>
        <dbReference type="Rhea" id="RHEA:81447"/>
        <dbReference type="ChEBI" id="CHEBI:4167"/>
        <dbReference type="ChEBI" id="CHEBI:15377"/>
        <dbReference type="ChEBI" id="CHEBI:83264"/>
        <dbReference type="ChEBI" id="CHEBI:83273"/>
    </reaction>
    <physiologicalReaction direction="left-to-right" evidence="10">
        <dbReference type="Rhea" id="RHEA:81448"/>
    </physiologicalReaction>
</comment>
<dbReference type="PANTHER" id="PTHR11069:SF23">
    <property type="entry name" value="LYSOSOMAL ACID GLUCOSYLCERAMIDASE"/>
    <property type="match status" value="1"/>
</dbReference>
<dbReference type="InterPro" id="IPR001139">
    <property type="entry name" value="Glyco_hydro_30"/>
</dbReference>
<dbReference type="Pfam" id="PF17189">
    <property type="entry name" value="Glyco_hydro_30C"/>
    <property type="match status" value="1"/>
</dbReference>
<evidence type="ECO:0000256" key="2">
    <source>
        <dbReference type="ARBA" id="ARBA00004760"/>
    </source>
</evidence>
<dbReference type="GeneID" id="114252568"/>
<comment type="pathway">
    <text evidence="2">Lipid metabolism; sphingolipid metabolism.</text>
</comment>
<dbReference type="GO" id="GO:0008202">
    <property type="term" value="P:steroid metabolic process"/>
    <property type="evidence" value="ECO:0007669"/>
    <property type="project" value="UniProtKB-ARBA"/>
</dbReference>
<dbReference type="Gene3D" id="3.20.20.80">
    <property type="entry name" value="Glycosidases"/>
    <property type="match status" value="2"/>
</dbReference>
<dbReference type="GO" id="GO:0006914">
    <property type="term" value="P:autophagy"/>
    <property type="evidence" value="ECO:0007669"/>
    <property type="project" value="UniProtKB-ARBA"/>
</dbReference>
<keyword evidence="15" id="KW-1185">Reference proteome</keyword>
<keyword evidence="6" id="KW-0732">Signal</keyword>
<dbReference type="InterPro" id="IPR033453">
    <property type="entry name" value="Glyco_hydro_30_TIM-barrel"/>
</dbReference>
<dbReference type="PRINTS" id="PR00843">
    <property type="entry name" value="GLHYDRLASE30"/>
</dbReference>
<evidence type="ECO:0000256" key="10">
    <source>
        <dbReference type="ARBA" id="ARBA00050474"/>
    </source>
</evidence>
<gene>
    <name evidence="16" type="primary">LOC114252568</name>
</gene>
<evidence type="ECO:0000256" key="12">
    <source>
        <dbReference type="RuleBase" id="RU361188"/>
    </source>
</evidence>
<dbReference type="GO" id="GO:0007040">
    <property type="term" value="P:lysosome organization"/>
    <property type="evidence" value="ECO:0007669"/>
    <property type="project" value="UniProtKB-ARBA"/>
</dbReference>
<protein>
    <recommendedName>
        <fullName evidence="5 12">Glucosylceramidase</fullName>
        <ecNumber evidence="5 12">3.2.1.45</ecNumber>
    </recommendedName>
</protein>
<feature type="domain" description="Glycosyl hydrolase family 30 TIM-barrel" evidence="13">
    <location>
        <begin position="2"/>
        <end position="60"/>
    </location>
</feature>
<dbReference type="GO" id="GO:0016758">
    <property type="term" value="F:hexosyltransferase activity"/>
    <property type="evidence" value="ECO:0007669"/>
    <property type="project" value="UniProtKB-ARBA"/>
</dbReference>
<comment type="catalytic activity">
    <reaction evidence="11">
        <text>an N-acyl-1-beta-D-glucosyl-15-methylhexadecasphing-4-enine + H2O = an N-acyl-15-methylhexadecasphing-4-enine + D-glucose</text>
        <dbReference type="Rhea" id="RHEA:34755"/>
        <dbReference type="ChEBI" id="CHEBI:4167"/>
        <dbReference type="ChEBI" id="CHEBI:15377"/>
        <dbReference type="ChEBI" id="CHEBI:70815"/>
        <dbReference type="ChEBI" id="CHEBI:70846"/>
    </reaction>
    <physiologicalReaction direction="left-to-right" evidence="11">
        <dbReference type="Rhea" id="RHEA:34756"/>
    </physiologicalReaction>
</comment>
<dbReference type="GO" id="GO:0030163">
    <property type="term" value="P:protein catabolic process"/>
    <property type="evidence" value="ECO:0007669"/>
    <property type="project" value="UniProtKB-ARBA"/>
</dbReference>
<dbReference type="AlphaFoldDB" id="A0A6J2KRW1"/>
<sequence>MQDLNNFVVGWIDWNLCLDPEGGPNGADNFVDSPILVYGDKDQFTKQPMFYAMGHFSKFIYRGSRRIQVSPDISCRSRDVGIPGRSIVCVCDANYCDTITRDKPNPETYVAYTSTNDGLRFSKSQGQVTHDEQFDASITEKHESLPKGFDFFTSGVVLRVDSTIKFQTIEGFGGAVTDAASLNWRKLPPAAQEKLIETYFGPNGLEYNMMRVPIGGSDFSTHPYTYNEQPWNDTELSNFSLTNEDISFKIPMIQNCIKAATSEIHITATTWSPPVWMKTNEKISGYGQLKTEYYQIYADYHLRFLEEYKKHDIDIWAITTTNEPVNGIIPVVTFNSMGWIPSQLGRWIENNLGPTIRKSVFNRTLILGVDDQRLMLTAYMLGMEKAAPNSINYLDGIAVHYYEDFVTPGILTNLHKRYPTKIIVATEACEGAYPWETSKVKIGSWDRAQNYVKDIIEDLNNYVVGWIDWNLCLDPNGGPNWASNFVDSPIIVYEDKGEFVKQPMYYALGHFSKFIPRGSTRLQVTTLSTEGIENVAVITPKGNVVVVMQNRKQHTVPVKIYVSSRKAININMEPESIKTVEINSVS</sequence>
<dbReference type="InterPro" id="IPR033452">
    <property type="entry name" value="GH30_C"/>
</dbReference>
<dbReference type="KEGG" id="bman:114252568"/>
<keyword evidence="8 12" id="KW-0746">Sphingolipid metabolism</keyword>
<evidence type="ECO:0000256" key="9">
    <source>
        <dbReference type="ARBA" id="ARBA00023098"/>
    </source>
</evidence>
<evidence type="ECO:0000313" key="16">
    <source>
        <dbReference type="RefSeq" id="XP_028042899.1"/>
    </source>
</evidence>
<evidence type="ECO:0000256" key="1">
    <source>
        <dbReference type="ARBA" id="ARBA00001013"/>
    </source>
</evidence>
<dbReference type="OrthoDB" id="2160638at2759"/>
<evidence type="ECO:0000256" key="7">
    <source>
        <dbReference type="ARBA" id="ARBA00022801"/>
    </source>
</evidence>
<dbReference type="GO" id="GO:0004348">
    <property type="term" value="F:glucosylceramidase activity"/>
    <property type="evidence" value="ECO:0007669"/>
    <property type="project" value="UniProtKB-EC"/>
</dbReference>
<dbReference type="FunFam" id="3.20.20.80:FF:000030">
    <property type="entry name" value="Lysosomal acid glucosylceramidase"/>
    <property type="match status" value="1"/>
</dbReference>
<name>A0A6J2KRW1_BOMMA</name>
<evidence type="ECO:0000256" key="4">
    <source>
        <dbReference type="ARBA" id="ARBA00005382"/>
    </source>
</evidence>
<dbReference type="GO" id="GO:0005774">
    <property type="term" value="C:vacuolar membrane"/>
    <property type="evidence" value="ECO:0007669"/>
    <property type="project" value="UniProtKB-ARBA"/>
</dbReference>
<proteinExistence type="inferred from homology"/>
<evidence type="ECO:0000313" key="15">
    <source>
        <dbReference type="Proteomes" id="UP000504629"/>
    </source>
</evidence>
<evidence type="ECO:0000256" key="3">
    <source>
        <dbReference type="ARBA" id="ARBA00004991"/>
    </source>
</evidence>
<dbReference type="GO" id="GO:0016241">
    <property type="term" value="P:regulation of macroautophagy"/>
    <property type="evidence" value="ECO:0007669"/>
    <property type="project" value="UniProtKB-ARBA"/>
</dbReference>
<dbReference type="Pfam" id="PF02055">
    <property type="entry name" value="Glyco_hydro_30"/>
    <property type="match status" value="2"/>
</dbReference>
<reference evidence="16" key="1">
    <citation type="submission" date="2025-08" db="UniProtKB">
        <authorList>
            <consortium name="RefSeq"/>
        </authorList>
    </citation>
    <scope>IDENTIFICATION</scope>
    <source>
        <tissue evidence="16">Silk gland</tissue>
    </source>
</reference>
<accession>A0A6J2KRW1</accession>
<evidence type="ECO:0000256" key="5">
    <source>
        <dbReference type="ARBA" id="ARBA00012658"/>
    </source>
</evidence>
<feature type="domain" description="Glycosyl hydrolase family 30 beta sandwich" evidence="14">
    <location>
        <begin position="518"/>
        <end position="580"/>
    </location>
</feature>
<evidence type="ECO:0000256" key="11">
    <source>
        <dbReference type="ARBA" id="ARBA00051345"/>
    </source>
</evidence>
<comment type="catalytic activity">
    <reaction evidence="1">
        <text>a beta-D-glucosyl-(1&lt;-&gt;1')-N-acylsphing-4-enine + H2O = an N-acylsphing-4-enine + D-glucose</text>
        <dbReference type="Rhea" id="RHEA:13269"/>
        <dbReference type="ChEBI" id="CHEBI:4167"/>
        <dbReference type="ChEBI" id="CHEBI:15377"/>
        <dbReference type="ChEBI" id="CHEBI:22801"/>
        <dbReference type="ChEBI" id="CHEBI:52639"/>
        <dbReference type="EC" id="3.2.1.45"/>
    </reaction>
    <physiologicalReaction direction="left-to-right" evidence="1">
        <dbReference type="Rhea" id="RHEA:13270"/>
    </physiologicalReaction>
</comment>
<dbReference type="GO" id="GO:0042391">
    <property type="term" value="P:regulation of membrane potential"/>
    <property type="evidence" value="ECO:0007669"/>
    <property type="project" value="UniProtKB-ARBA"/>
</dbReference>
<organism evidence="15 16">
    <name type="scientific">Bombyx mandarina</name>
    <name type="common">Wild silk moth</name>
    <name type="synonym">Wild silkworm</name>
    <dbReference type="NCBI Taxonomy" id="7092"/>
    <lineage>
        <taxon>Eukaryota</taxon>
        <taxon>Metazoa</taxon>
        <taxon>Ecdysozoa</taxon>
        <taxon>Arthropoda</taxon>
        <taxon>Hexapoda</taxon>
        <taxon>Insecta</taxon>
        <taxon>Pterygota</taxon>
        <taxon>Neoptera</taxon>
        <taxon>Endopterygota</taxon>
        <taxon>Lepidoptera</taxon>
        <taxon>Glossata</taxon>
        <taxon>Ditrysia</taxon>
        <taxon>Bombycoidea</taxon>
        <taxon>Bombycidae</taxon>
        <taxon>Bombycinae</taxon>
        <taxon>Bombyx</taxon>
    </lineage>
</organism>
<dbReference type="SUPFAM" id="SSF51445">
    <property type="entry name" value="(Trans)glycosidases"/>
    <property type="match status" value="2"/>
</dbReference>
<dbReference type="PANTHER" id="PTHR11069">
    <property type="entry name" value="GLUCOSYLCERAMIDASE"/>
    <property type="match status" value="1"/>
</dbReference>
<evidence type="ECO:0000256" key="8">
    <source>
        <dbReference type="ARBA" id="ARBA00022919"/>
    </source>
</evidence>
<dbReference type="EC" id="3.2.1.45" evidence="5 12"/>
<dbReference type="GO" id="GO:0005764">
    <property type="term" value="C:lysosome"/>
    <property type="evidence" value="ECO:0007669"/>
    <property type="project" value="UniProtKB-ARBA"/>
</dbReference>
<dbReference type="GO" id="GO:0032006">
    <property type="term" value="P:regulation of TOR signaling"/>
    <property type="evidence" value="ECO:0007669"/>
    <property type="project" value="UniProtKB-ARBA"/>
</dbReference>
<dbReference type="GO" id="GO:0051246">
    <property type="term" value="P:regulation of protein metabolic process"/>
    <property type="evidence" value="ECO:0007669"/>
    <property type="project" value="UniProtKB-ARBA"/>
</dbReference>
<comment type="similarity">
    <text evidence="4 12">Belongs to the glycosyl hydrolase 30 family.</text>
</comment>
<dbReference type="GO" id="GO:0006680">
    <property type="term" value="P:glucosylceramide catabolic process"/>
    <property type="evidence" value="ECO:0007669"/>
    <property type="project" value="TreeGrafter"/>
</dbReference>
<feature type="domain" description="Glycosyl hydrolase family 30 TIM-barrel" evidence="13">
    <location>
        <begin position="169"/>
        <end position="515"/>
    </location>
</feature>
<dbReference type="Proteomes" id="UP000504629">
    <property type="component" value="Unplaced"/>
</dbReference>
<keyword evidence="9 12" id="KW-0443">Lipid metabolism</keyword>
<evidence type="ECO:0000259" key="14">
    <source>
        <dbReference type="Pfam" id="PF17189"/>
    </source>
</evidence>
<comment type="pathway">
    <text evidence="3">Sphingolipid metabolism.</text>
</comment>
<keyword evidence="7 12" id="KW-0378">Hydrolase</keyword>
<dbReference type="GO" id="GO:0010605">
    <property type="term" value="P:negative regulation of macromolecule metabolic process"/>
    <property type="evidence" value="ECO:0007669"/>
    <property type="project" value="UniProtKB-ARBA"/>
</dbReference>